<dbReference type="Proteomes" id="UP000735302">
    <property type="component" value="Unassembled WGS sequence"/>
</dbReference>
<proteinExistence type="predicted"/>
<feature type="compositionally biased region" description="Acidic residues" evidence="1">
    <location>
        <begin position="28"/>
        <end position="41"/>
    </location>
</feature>
<protein>
    <submittedName>
        <fullName evidence="2">Uncharacterized protein</fullName>
    </submittedName>
</protein>
<evidence type="ECO:0000313" key="3">
    <source>
        <dbReference type="Proteomes" id="UP000735302"/>
    </source>
</evidence>
<keyword evidence="3" id="KW-1185">Reference proteome</keyword>
<name>A0AAV3Z1J2_9GAST</name>
<reference evidence="2 3" key="1">
    <citation type="journal article" date="2021" name="Elife">
        <title>Chloroplast acquisition without the gene transfer in kleptoplastic sea slugs, Plakobranchus ocellatus.</title>
        <authorList>
            <person name="Maeda T."/>
            <person name="Takahashi S."/>
            <person name="Yoshida T."/>
            <person name="Shimamura S."/>
            <person name="Takaki Y."/>
            <person name="Nagai Y."/>
            <person name="Toyoda A."/>
            <person name="Suzuki Y."/>
            <person name="Arimoto A."/>
            <person name="Ishii H."/>
            <person name="Satoh N."/>
            <person name="Nishiyama T."/>
            <person name="Hasebe M."/>
            <person name="Maruyama T."/>
            <person name="Minagawa J."/>
            <person name="Obokata J."/>
            <person name="Shigenobu S."/>
        </authorList>
    </citation>
    <scope>NUCLEOTIDE SEQUENCE [LARGE SCALE GENOMIC DNA]</scope>
</reference>
<sequence>MPPTPTGAPGRAIGYQKDEEKEKKKEEEEGEKEEEEEEEEEEGRRRRRRLTVYPLVSQPVYNEVIAGFKALRQAMARTRDRRFLADFKADSLATMPSTPPSLTYG</sequence>
<organism evidence="2 3">
    <name type="scientific">Plakobranchus ocellatus</name>
    <dbReference type="NCBI Taxonomy" id="259542"/>
    <lineage>
        <taxon>Eukaryota</taxon>
        <taxon>Metazoa</taxon>
        <taxon>Spiralia</taxon>
        <taxon>Lophotrochozoa</taxon>
        <taxon>Mollusca</taxon>
        <taxon>Gastropoda</taxon>
        <taxon>Heterobranchia</taxon>
        <taxon>Euthyneura</taxon>
        <taxon>Panpulmonata</taxon>
        <taxon>Sacoglossa</taxon>
        <taxon>Placobranchoidea</taxon>
        <taxon>Plakobranchidae</taxon>
        <taxon>Plakobranchus</taxon>
    </lineage>
</organism>
<dbReference type="AlphaFoldDB" id="A0AAV3Z1J2"/>
<gene>
    <name evidence="2" type="ORF">PoB_001969100</name>
</gene>
<comment type="caution">
    <text evidence="2">The sequence shown here is derived from an EMBL/GenBank/DDBJ whole genome shotgun (WGS) entry which is preliminary data.</text>
</comment>
<feature type="compositionally biased region" description="Basic and acidic residues" evidence="1">
    <location>
        <begin position="16"/>
        <end position="27"/>
    </location>
</feature>
<dbReference type="EMBL" id="BLXT01002312">
    <property type="protein sequence ID" value="GFN93185.1"/>
    <property type="molecule type" value="Genomic_DNA"/>
</dbReference>
<evidence type="ECO:0000313" key="2">
    <source>
        <dbReference type="EMBL" id="GFN93185.1"/>
    </source>
</evidence>
<feature type="region of interest" description="Disordered" evidence="1">
    <location>
        <begin position="1"/>
        <end position="48"/>
    </location>
</feature>
<accession>A0AAV3Z1J2</accession>
<evidence type="ECO:0000256" key="1">
    <source>
        <dbReference type="SAM" id="MobiDB-lite"/>
    </source>
</evidence>